<dbReference type="SUPFAM" id="SSF159594">
    <property type="entry name" value="XCC0632-like"/>
    <property type="match status" value="1"/>
</dbReference>
<gene>
    <name evidence="2" type="ORF">Lfee_2361</name>
    <name evidence="3" type="ORF">NCTC12022_00955</name>
</gene>
<keyword evidence="4" id="KW-1185">Reference proteome</keyword>
<protein>
    <submittedName>
        <fullName evidence="3">Protein of uncharacterized function (DUF330)</fullName>
    </submittedName>
</protein>
<reference evidence="3 5" key="2">
    <citation type="submission" date="2018-06" db="EMBL/GenBank/DDBJ databases">
        <authorList>
            <consortium name="Pathogen Informatics"/>
            <person name="Doyle S."/>
        </authorList>
    </citation>
    <scope>NUCLEOTIDE SEQUENCE [LARGE SCALE GENOMIC DNA]</scope>
    <source>
        <strain evidence="3 5">NCTC12022</strain>
    </source>
</reference>
<evidence type="ECO:0000259" key="1">
    <source>
        <dbReference type="Pfam" id="PF03886"/>
    </source>
</evidence>
<dbReference type="RefSeq" id="WP_238584928.1">
    <property type="nucleotide sequence ID" value="NZ_CAAAHT010000019.1"/>
</dbReference>
<dbReference type="PROSITE" id="PS51257">
    <property type="entry name" value="PROKAR_LIPOPROTEIN"/>
    <property type="match status" value="1"/>
</dbReference>
<evidence type="ECO:0000313" key="3">
    <source>
        <dbReference type="EMBL" id="SPX60239.1"/>
    </source>
</evidence>
<dbReference type="Pfam" id="PF03886">
    <property type="entry name" value="ABC_trans_aux"/>
    <property type="match status" value="1"/>
</dbReference>
<dbReference type="EMBL" id="UASS01000007">
    <property type="protein sequence ID" value="SPX60239.1"/>
    <property type="molecule type" value="Genomic_DNA"/>
</dbReference>
<sequence length="200" mass="23026">MRIGRLGFVFLIGLILVACGRSKESQFYVLNPIPPKKQQTNTYSYLKIGIDEVNCPAYIEKPQLMIHYTPHQIALKEFHQWAEALDKNIMRVVETNLSTLLPGAVVESFPWDSKFKPNYHLQINIADFAIASNGSSILRAEYIIYHDRDLIEKRDVYYHLKLTQVTPEALVVSMNSNLTCLTETIARSFMAGKYRREDLK</sequence>
<evidence type="ECO:0000313" key="2">
    <source>
        <dbReference type="EMBL" id="KTC95999.1"/>
    </source>
</evidence>
<name>A0A0W0TK58_9GAMM</name>
<accession>A0A0W0TK58</accession>
<organism evidence="2 4">
    <name type="scientific">Legionella feeleii</name>
    <dbReference type="NCBI Taxonomy" id="453"/>
    <lineage>
        <taxon>Bacteria</taxon>
        <taxon>Pseudomonadati</taxon>
        <taxon>Pseudomonadota</taxon>
        <taxon>Gammaproteobacteria</taxon>
        <taxon>Legionellales</taxon>
        <taxon>Legionellaceae</taxon>
        <taxon>Legionella</taxon>
    </lineage>
</organism>
<dbReference type="PATRIC" id="fig|453.4.peg.2586"/>
<evidence type="ECO:0000313" key="5">
    <source>
        <dbReference type="Proteomes" id="UP000251942"/>
    </source>
</evidence>
<dbReference type="AlphaFoldDB" id="A0A0W0TK58"/>
<dbReference type="Proteomes" id="UP000251942">
    <property type="component" value="Unassembled WGS sequence"/>
</dbReference>
<dbReference type="InterPro" id="IPR005586">
    <property type="entry name" value="ABC_trans_aux"/>
</dbReference>
<proteinExistence type="predicted"/>
<evidence type="ECO:0000313" key="4">
    <source>
        <dbReference type="Proteomes" id="UP000054698"/>
    </source>
</evidence>
<feature type="domain" description="ABC-type transport auxiliary lipoprotein component" evidence="1">
    <location>
        <begin position="28"/>
        <end position="186"/>
    </location>
</feature>
<dbReference type="STRING" id="453.Lfee_2361"/>
<reference evidence="2 4" key="1">
    <citation type="submission" date="2015-11" db="EMBL/GenBank/DDBJ databases">
        <title>Genomic analysis of 38 Legionella species identifies large and diverse effector repertoires.</title>
        <authorList>
            <person name="Burstein D."/>
            <person name="Amaro F."/>
            <person name="Zusman T."/>
            <person name="Lifshitz Z."/>
            <person name="Cohen O."/>
            <person name="Gilbert J.A."/>
            <person name="Pupko T."/>
            <person name="Shuman H.A."/>
            <person name="Segal G."/>
        </authorList>
    </citation>
    <scope>NUCLEOTIDE SEQUENCE [LARGE SCALE GENOMIC DNA]</scope>
    <source>
        <strain evidence="2 4">WO-44C</strain>
    </source>
</reference>
<dbReference type="Proteomes" id="UP000054698">
    <property type="component" value="Unassembled WGS sequence"/>
</dbReference>
<dbReference type="Gene3D" id="3.40.50.10610">
    <property type="entry name" value="ABC-type transport auxiliary lipoprotein component"/>
    <property type="match status" value="1"/>
</dbReference>
<dbReference type="EMBL" id="LNYB01000082">
    <property type="protein sequence ID" value="KTC95999.1"/>
    <property type="molecule type" value="Genomic_DNA"/>
</dbReference>